<evidence type="ECO:0000256" key="1">
    <source>
        <dbReference type="SAM" id="Phobius"/>
    </source>
</evidence>
<keyword evidence="1" id="KW-1133">Transmembrane helix</keyword>
<keyword evidence="3" id="KW-1185">Reference proteome</keyword>
<proteinExistence type="predicted"/>
<protein>
    <recommendedName>
        <fullName evidence="4">Phage protein</fullName>
    </recommendedName>
</protein>
<keyword evidence="1" id="KW-0472">Membrane</keyword>
<name>A0ABY1QZU7_9FLAO</name>
<comment type="caution">
    <text evidence="2">The sequence shown here is derived from an EMBL/GenBank/DDBJ whole genome shotgun (WGS) entry which is preliminary data.</text>
</comment>
<sequence length="63" mass="7561">MKQYDETEYVLMTHSNKKEFDRLVRKEIKRNRVNGIIAHIIIYTVVASLVITFIVFLINQIFF</sequence>
<evidence type="ECO:0008006" key="4">
    <source>
        <dbReference type="Google" id="ProtNLM"/>
    </source>
</evidence>
<feature type="transmembrane region" description="Helical" evidence="1">
    <location>
        <begin position="36"/>
        <end position="58"/>
    </location>
</feature>
<evidence type="ECO:0000313" key="2">
    <source>
        <dbReference type="EMBL" id="SMP88563.1"/>
    </source>
</evidence>
<organism evidence="2 3">
    <name type="scientific">Epilithonimonas pallida</name>
    <dbReference type="NCBI Taxonomy" id="373671"/>
    <lineage>
        <taxon>Bacteria</taxon>
        <taxon>Pseudomonadati</taxon>
        <taxon>Bacteroidota</taxon>
        <taxon>Flavobacteriia</taxon>
        <taxon>Flavobacteriales</taxon>
        <taxon>Weeksellaceae</taxon>
        <taxon>Chryseobacterium group</taxon>
        <taxon>Epilithonimonas</taxon>
    </lineage>
</organism>
<accession>A0ABY1QZU7</accession>
<dbReference type="Proteomes" id="UP001158050">
    <property type="component" value="Unassembled WGS sequence"/>
</dbReference>
<reference evidence="2 3" key="1">
    <citation type="submission" date="2017-05" db="EMBL/GenBank/DDBJ databases">
        <authorList>
            <person name="Varghese N."/>
            <person name="Submissions S."/>
        </authorList>
    </citation>
    <scope>NUCLEOTIDE SEQUENCE [LARGE SCALE GENOMIC DNA]</scope>
    <source>
        <strain evidence="2 3">DSM 18015</strain>
    </source>
</reference>
<gene>
    <name evidence="2" type="ORF">SAMN05421679_101517</name>
</gene>
<evidence type="ECO:0000313" key="3">
    <source>
        <dbReference type="Proteomes" id="UP001158050"/>
    </source>
</evidence>
<keyword evidence="1" id="KW-0812">Transmembrane</keyword>
<dbReference type="EMBL" id="FXUO01000001">
    <property type="protein sequence ID" value="SMP88563.1"/>
    <property type="molecule type" value="Genomic_DNA"/>
</dbReference>
<dbReference type="RefSeq" id="WP_283415395.1">
    <property type="nucleotide sequence ID" value="NZ_FXUO01000001.1"/>
</dbReference>